<proteinExistence type="predicted"/>
<feature type="signal peptide" evidence="1">
    <location>
        <begin position="1"/>
        <end position="34"/>
    </location>
</feature>
<dbReference type="AlphaFoldDB" id="A0AAU7JUD5"/>
<dbReference type="EMBL" id="CP157483">
    <property type="protein sequence ID" value="XBO43806.1"/>
    <property type="molecule type" value="Genomic_DNA"/>
</dbReference>
<feature type="chain" id="PRO_5043616345" evidence="1">
    <location>
        <begin position="35"/>
        <end position="169"/>
    </location>
</feature>
<evidence type="ECO:0000313" key="2">
    <source>
        <dbReference type="EMBL" id="XBO43806.1"/>
    </source>
</evidence>
<keyword evidence="1" id="KW-0732">Signal</keyword>
<organism evidence="2">
    <name type="scientific">Pedococcus sp. KACC 23699</name>
    <dbReference type="NCBI Taxonomy" id="3149228"/>
    <lineage>
        <taxon>Bacteria</taxon>
        <taxon>Bacillati</taxon>
        <taxon>Actinomycetota</taxon>
        <taxon>Actinomycetes</taxon>
        <taxon>Micrococcales</taxon>
        <taxon>Intrasporangiaceae</taxon>
        <taxon>Pedococcus</taxon>
    </lineage>
</organism>
<sequence>MWNRTNTPRKGMRAVAAVGLVAAGALSAQSAAQAVPPDQGSFSITETFTDTEVCASEGFAVDVTQTDAARFEVFRNADGSTSRVLAHWNYVAAISANGHLINERDRWQAFYYPDGSSVLVGSTVHISGPGGIVQHDAGRVEFNPDGSIAVIKGPHPQLLGQTFCSALLP</sequence>
<reference evidence="2" key="1">
    <citation type="submission" date="2024-05" db="EMBL/GenBank/DDBJ databases">
        <authorList>
            <person name="Kim S."/>
            <person name="Heo J."/>
            <person name="Choi H."/>
            <person name="Choi Y."/>
            <person name="Kwon S.-W."/>
            <person name="Kim Y."/>
        </authorList>
    </citation>
    <scope>NUCLEOTIDE SEQUENCE</scope>
    <source>
        <strain evidence="2">KACC 23699</strain>
    </source>
</reference>
<accession>A0AAU7JUD5</accession>
<gene>
    <name evidence="2" type="ORF">ABEG17_00295</name>
</gene>
<evidence type="ECO:0000256" key="1">
    <source>
        <dbReference type="SAM" id="SignalP"/>
    </source>
</evidence>
<dbReference type="RefSeq" id="WP_406831250.1">
    <property type="nucleotide sequence ID" value="NZ_CP157483.1"/>
</dbReference>
<protein>
    <submittedName>
        <fullName evidence="2">Uncharacterized protein</fullName>
    </submittedName>
</protein>
<name>A0AAU7JUD5_9MICO</name>